<reference evidence="8 9" key="1">
    <citation type="journal article" date="2021" name="ISME Commun">
        <title>Automated analysis of genomic sequences facilitates high-throughput and comprehensive description of bacteria.</title>
        <authorList>
            <person name="Hitch T.C.A."/>
        </authorList>
    </citation>
    <scope>NUCLEOTIDE SEQUENCE [LARGE SCALE GENOMIC DNA]</scope>
    <source>
        <strain evidence="8 9">Sanger_18</strain>
    </source>
</reference>
<evidence type="ECO:0000256" key="5">
    <source>
        <dbReference type="ARBA" id="ARBA00022989"/>
    </source>
</evidence>
<dbReference type="RefSeq" id="WP_262574383.1">
    <property type="nucleotide sequence ID" value="NZ_JAOQKJ010000005.1"/>
</dbReference>
<gene>
    <name evidence="8" type="ORF">OCV77_07550</name>
</gene>
<feature type="transmembrane region" description="Helical" evidence="7">
    <location>
        <begin position="70"/>
        <end position="95"/>
    </location>
</feature>
<evidence type="ECO:0000256" key="2">
    <source>
        <dbReference type="ARBA" id="ARBA00005262"/>
    </source>
</evidence>
<evidence type="ECO:0000256" key="1">
    <source>
        <dbReference type="ARBA" id="ARBA00004651"/>
    </source>
</evidence>
<dbReference type="InterPro" id="IPR003370">
    <property type="entry name" value="Chromate_transpt"/>
</dbReference>
<dbReference type="PANTHER" id="PTHR43663:SF1">
    <property type="entry name" value="CHROMATE TRANSPORTER"/>
    <property type="match status" value="1"/>
</dbReference>
<feature type="transmembrane region" description="Helical" evidence="7">
    <location>
        <begin position="141"/>
        <end position="161"/>
    </location>
</feature>
<organism evidence="8 9">
    <name type="scientific">Suilimivivens aceti</name>
    <dbReference type="NCBI Taxonomy" id="2981774"/>
    <lineage>
        <taxon>Bacteria</taxon>
        <taxon>Bacillati</taxon>
        <taxon>Bacillota</taxon>
        <taxon>Clostridia</taxon>
        <taxon>Lachnospirales</taxon>
        <taxon>Lachnospiraceae</taxon>
        <taxon>Suilimivivens</taxon>
    </lineage>
</organism>
<evidence type="ECO:0000313" key="8">
    <source>
        <dbReference type="EMBL" id="MCU6744349.1"/>
    </source>
</evidence>
<keyword evidence="5 7" id="KW-1133">Transmembrane helix</keyword>
<keyword evidence="3" id="KW-1003">Cell membrane</keyword>
<evidence type="ECO:0000313" key="9">
    <source>
        <dbReference type="Proteomes" id="UP001652432"/>
    </source>
</evidence>
<comment type="caution">
    <text evidence="8">The sequence shown here is derived from an EMBL/GenBank/DDBJ whole genome shotgun (WGS) entry which is preliminary data.</text>
</comment>
<keyword evidence="6 7" id="KW-0472">Membrane</keyword>
<keyword evidence="4 7" id="KW-0812">Transmembrane</keyword>
<proteinExistence type="inferred from homology"/>
<keyword evidence="9" id="KW-1185">Reference proteome</keyword>
<dbReference type="PANTHER" id="PTHR43663">
    <property type="entry name" value="CHROMATE TRANSPORT PROTEIN-RELATED"/>
    <property type="match status" value="1"/>
</dbReference>
<protein>
    <submittedName>
        <fullName evidence="8">Chromate transporter</fullName>
    </submittedName>
</protein>
<evidence type="ECO:0000256" key="6">
    <source>
        <dbReference type="ARBA" id="ARBA00023136"/>
    </source>
</evidence>
<dbReference type="InterPro" id="IPR052518">
    <property type="entry name" value="CHR_Transporter"/>
</dbReference>
<accession>A0ABT2T262</accession>
<evidence type="ECO:0000256" key="7">
    <source>
        <dbReference type="SAM" id="Phobius"/>
    </source>
</evidence>
<name>A0ABT2T262_9FIRM</name>
<dbReference type="EMBL" id="JAOQKJ010000005">
    <property type="protein sequence ID" value="MCU6744349.1"/>
    <property type="molecule type" value="Genomic_DNA"/>
</dbReference>
<comment type="subcellular location">
    <subcellularLocation>
        <location evidence="1">Cell membrane</location>
        <topology evidence="1">Multi-pass membrane protein</topology>
    </subcellularLocation>
</comment>
<sequence length="189" mass="20251">MIYLQLFLSFLQIGMFSFGGGYAAMPLIQGQVVTTHHWLSMEEFTDLITISQMTPGPIAINSATFVGIKIAGIGGALAATFGCILPSCIIVTCIARLYLKYRNLTLLQGILNSLRPAVVALIASAGISILITAFWGSKAVIAFANTNWLLVVIFAVCIILLQKLKMNPILVMVLAGVIKTVVSLVVSTF</sequence>
<evidence type="ECO:0000256" key="3">
    <source>
        <dbReference type="ARBA" id="ARBA00022475"/>
    </source>
</evidence>
<comment type="similarity">
    <text evidence="2">Belongs to the chromate ion transporter (CHR) (TC 2.A.51) family.</text>
</comment>
<feature type="transmembrane region" description="Helical" evidence="7">
    <location>
        <begin position="168"/>
        <end position="186"/>
    </location>
</feature>
<dbReference type="Pfam" id="PF02417">
    <property type="entry name" value="Chromate_transp"/>
    <property type="match status" value="1"/>
</dbReference>
<evidence type="ECO:0000256" key="4">
    <source>
        <dbReference type="ARBA" id="ARBA00022692"/>
    </source>
</evidence>
<feature type="transmembrane region" description="Helical" evidence="7">
    <location>
        <begin position="116"/>
        <end position="135"/>
    </location>
</feature>
<dbReference type="Proteomes" id="UP001652432">
    <property type="component" value="Unassembled WGS sequence"/>
</dbReference>